<feature type="compositionally biased region" description="Low complexity" evidence="2">
    <location>
        <begin position="367"/>
        <end position="376"/>
    </location>
</feature>
<evidence type="ECO:0000259" key="5">
    <source>
        <dbReference type="Pfam" id="PF13399"/>
    </source>
</evidence>
<evidence type="ECO:0000313" key="7">
    <source>
        <dbReference type="Proteomes" id="UP001139502"/>
    </source>
</evidence>
<evidence type="ECO:0000256" key="2">
    <source>
        <dbReference type="SAM" id="MobiDB-lite"/>
    </source>
</evidence>
<dbReference type="Pfam" id="PF03816">
    <property type="entry name" value="LytR_cpsA_psr"/>
    <property type="match status" value="1"/>
</dbReference>
<comment type="similarity">
    <text evidence="1">Belongs to the LytR/CpsA/Psr (LCP) family.</text>
</comment>
<dbReference type="Pfam" id="PF13399">
    <property type="entry name" value="LytR_C"/>
    <property type="match status" value="1"/>
</dbReference>
<protein>
    <submittedName>
        <fullName evidence="6">LCP family protein</fullName>
    </submittedName>
</protein>
<feature type="compositionally biased region" description="Polar residues" evidence="2">
    <location>
        <begin position="381"/>
        <end position="392"/>
    </location>
</feature>
<keyword evidence="3" id="KW-1133">Transmembrane helix</keyword>
<keyword evidence="3" id="KW-0472">Membrane</keyword>
<dbReference type="InterPro" id="IPR027381">
    <property type="entry name" value="LytR/CpsA/Psr_C"/>
</dbReference>
<dbReference type="InterPro" id="IPR050922">
    <property type="entry name" value="LytR/CpsA/Psr_CW_biosynth"/>
</dbReference>
<evidence type="ECO:0000256" key="3">
    <source>
        <dbReference type="SAM" id="Phobius"/>
    </source>
</evidence>
<keyword evidence="3" id="KW-0812">Transmembrane</keyword>
<feature type="domain" description="Cell envelope-related transcriptional attenuator" evidence="4">
    <location>
        <begin position="113"/>
        <end position="270"/>
    </location>
</feature>
<dbReference type="PANTHER" id="PTHR33392">
    <property type="entry name" value="POLYISOPRENYL-TEICHOIC ACID--PEPTIDOGLYCAN TEICHOIC ACID TRANSFERASE TAGU"/>
    <property type="match status" value="1"/>
</dbReference>
<keyword evidence="7" id="KW-1185">Reference proteome</keyword>
<name>A0A9X2KH92_9MICC</name>
<evidence type="ECO:0000256" key="1">
    <source>
        <dbReference type="ARBA" id="ARBA00006068"/>
    </source>
</evidence>
<comment type="caution">
    <text evidence="6">The sequence shown here is derived from an EMBL/GenBank/DDBJ whole genome shotgun (WGS) entry which is preliminary data.</text>
</comment>
<dbReference type="AlphaFoldDB" id="A0A9X2KH92"/>
<dbReference type="NCBIfam" id="TIGR00350">
    <property type="entry name" value="lytR_cpsA_psr"/>
    <property type="match status" value="1"/>
</dbReference>
<gene>
    <name evidence="6" type="ORF">NBM05_00820</name>
</gene>
<feature type="region of interest" description="Disordered" evidence="2">
    <location>
        <begin position="475"/>
        <end position="497"/>
    </location>
</feature>
<dbReference type="Proteomes" id="UP001139502">
    <property type="component" value="Unassembled WGS sequence"/>
</dbReference>
<evidence type="ECO:0000259" key="4">
    <source>
        <dbReference type="Pfam" id="PF03816"/>
    </source>
</evidence>
<sequence>MTQTHHGPDERTAPRLTARGRHFSNGVARSRHGLWIALCCVSLLLVVVGAGGVAALRLQQNVSTEALNLGGSSSDDAGDTVDGPLNILVIGSDTRGGQNSDYGDALDQESGARSDVMMLMQISEDRQNVNVVSFPRDLMVSIPECTNPESGTVFPAADDVQINESLDHGGPGCTVATINELTGVDIDHFMLVDFNAVKELSSVVGGVQVCVTEAIDDEYSGLDIPAGSSTVEGEQALAFLRSRHGFGDGSDIGRIQAQQGFMASLMRKVKAEGTLSNPGKLYDIAEAITQNVTVDEGFADPGTFVGIGRELAGIDLNRVVFATAPTEPYLYDANKLQLAADADQVFATMRSGGSLADGGQEQEESAAPEPSAQAPEEQPDRSTPVSVLNASGETGRADNVADLVESMGYLTVAAQEAGVEYPGSTVYYSTGYEAEAQEVADKFGIPAAQVQPDEGYLGVALYVGQDFTEGERIEQQESGEDQGIVGGASGQTADQETCQQAFSY</sequence>
<dbReference type="Gene3D" id="3.40.630.190">
    <property type="entry name" value="LCP protein"/>
    <property type="match status" value="1"/>
</dbReference>
<dbReference type="InterPro" id="IPR004474">
    <property type="entry name" value="LytR_CpsA_psr"/>
</dbReference>
<dbReference type="RefSeq" id="WP_254164319.1">
    <property type="nucleotide sequence ID" value="NZ_JANAFB010000001.1"/>
</dbReference>
<dbReference type="Gene3D" id="3.30.70.2390">
    <property type="match status" value="1"/>
</dbReference>
<organism evidence="6 7">
    <name type="scientific">Rothia santali</name>
    <dbReference type="NCBI Taxonomy" id="2949643"/>
    <lineage>
        <taxon>Bacteria</taxon>
        <taxon>Bacillati</taxon>
        <taxon>Actinomycetota</taxon>
        <taxon>Actinomycetes</taxon>
        <taxon>Micrococcales</taxon>
        <taxon>Micrococcaceae</taxon>
        <taxon>Rothia</taxon>
    </lineage>
</organism>
<feature type="region of interest" description="Disordered" evidence="2">
    <location>
        <begin position="351"/>
        <end position="394"/>
    </location>
</feature>
<dbReference type="PANTHER" id="PTHR33392:SF6">
    <property type="entry name" value="POLYISOPRENYL-TEICHOIC ACID--PEPTIDOGLYCAN TEICHOIC ACID TRANSFERASE TAGU"/>
    <property type="match status" value="1"/>
</dbReference>
<accession>A0A9X2KH92</accession>
<dbReference type="EMBL" id="JANAFB010000001">
    <property type="protein sequence ID" value="MCP3424615.1"/>
    <property type="molecule type" value="Genomic_DNA"/>
</dbReference>
<reference evidence="6" key="1">
    <citation type="submission" date="2022-06" db="EMBL/GenBank/DDBJ databases">
        <title>Rothia sp. isolated from sandalwood seedling.</title>
        <authorList>
            <person name="Tuikhar N."/>
            <person name="Kirdat K."/>
            <person name="Thorat V."/>
            <person name="Swetha P."/>
            <person name="Padma S."/>
            <person name="Sundararaj R."/>
            <person name="Yadav A."/>
        </authorList>
    </citation>
    <scope>NUCLEOTIDE SEQUENCE</scope>
    <source>
        <strain evidence="6">AR01</strain>
    </source>
</reference>
<evidence type="ECO:0000313" key="6">
    <source>
        <dbReference type="EMBL" id="MCP3424615.1"/>
    </source>
</evidence>
<feature type="transmembrane region" description="Helical" evidence="3">
    <location>
        <begin position="34"/>
        <end position="56"/>
    </location>
</feature>
<proteinExistence type="inferred from homology"/>
<feature type="domain" description="LytR/CpsA/Psr regulator C-terminal" evidence="5">
    <location>
        <begin position="383"/>
        <end position="467"/>
    </location>
</feature>